<evidence type="ECO:0000313" key="1">
    <source>
        <dbReference type="EMBL" id="GEP58864.1"/>
    </source>
</evidence>
<comment type="caution">
    <text evidence="1">The sequence shown here is derived from an EMBL/GenBank/DDBJ whole genome shotgun (WGS) entry which is preliminary data.</text>
</comment>
<dbReference type="RefSeq" id="WP_147154252.1">
    <property type="nucleotide sequence ID" value="NZ_BKAJ01000112.1"/>
</dbReference>
<sequence>MTFDVSFLKNVNVRENVDIDKSIDVRAYVVGNSALANATADAIGPNSTTETLTQTTAVQGVGSSSVSESLSATNGAHFVWHH</sequence>
<gene>
    <name evidence="1" type="ORF">RSO01_60300</name>
</gene>
<dbReference type="EMBL" id="BKAJ01000112">
    <property type="protein sequence ID" value="GEP58864.1"/>
    <property type="molecule type" value="Genomic_DNA"/>
</dbReference>
<keyword evidence="2" id="KW-1185">Reference proteome</keyword>
<dbReference type="Proteomes" id="UP000321058">
    <property type="component" value="Unassembled WGS sequence"/>
</dbReference>
<reference evidence="1 2" key="1">
    <citation type="submission" date="2019-07" db="EMBL/GenBank/DDBJ databases">
        <title>Whole genome shotgun sequence of Reyranella soli NBRC 108950.</title>
        <authorList>
            <person name="Hosoyama A."/>
            <person name="Uohara A."/>
            <person name="Ohji S."/>
            <person name="Ichikawa N."/>
        </authorList>
    </citation>
    <scope>NUCLEOTIDE SEQUENCE [LARGE SCALE GENOMIC DNA]</scope>
    <source>
        <strain evidence="1 2">NBRC 108950</strain>
    </source>
</reference>
<accession>A0A512NIT7</accession>
<name>A0A512NIT7_9HYPH</name>
<proteinExistence type="predicted"/>
<organism evidence="1 2">
    <name type="scientific">Reyranella soli</name>
    <dbReference type="NCBI Taxonomy" id="1230389"/>
    <lineage>
        <taxon>Bacteria</taxon>
        <taxon>Pseudomonadati</taxon>
        <taxon>Pseudomonadota</taxon>
        <taxon>Alphaproteobacteria</taxon>
        <taxon>Hyphomicrobiales</taxon>
        <taxon>Reyranellaceae</taxon>
        <taxon>Reyranella</taxon>
    </lineage>
</organism>
<evidence type="ECO:0000313" key="2">
    <source>
        <dbReference type="Proteomes" id="UP000321058"/>
    </source>
</evidence>
<protein>
    <submittedName>
        <fullName evidence="1">Uncharacterized protein</fullName>
    </submittedName>
</protein>
<dbReference type="AlphaFoldDB" id="A0A512NIT7"/>